<evidence type="ECO:0000313" key="3">
    <source>
        <dbReference type="Proteomes" id="UP000775872"/>
    </source>
</evidence>
<name>A0A9P0ENX2_9HYPO</name>
<reference evidence="2 3" key="2">
    <citation type="submission" date="2021-10" db="EMBL/GenBank/DDBJ databases">
        <authorList>
            <person name="Piombo E."/>
        </authorList>
    </citation>
    <scope>NUCLEOTIDE SEQUENCE [LARGE SCALE GENOMIC DNA]</scope>
</reference>
<feature type="non-terminal residue" evidence="2">
    <location>
        <position position="106"/>
    </location>
</feature>
<organism evidence="2 3">
    <name type="scientific">Clonostachys solani</name>
    <dbReference type="NCBI Taxonomy" id="160281"/>
    <lineage>
        <taxon>Eukaryota</taxon>
        <taxon>Fungi</taxon>
        <taxon>Dikarya</taxon>
        <taxon>Ascomycota</taxon>
        <taxon>Pezizomycotina</taxon>
        <taxon>Sordariomycetes</taxon>
        <taxon>Hypocreomycetidae</taxon>
        <taxon>Hypocreales</taxon>
        <taxon>Bionectriaceae</taxon>
        <taxon>Clonostachys</taxon>
    </lineage>
</organism>
<feature type="region of interest" description="Disordered" evidence="1">
    <location>
        <begin position="83"/>
        <end position="106"/>
    </location>
</feature>
<accession>A0A9P0ENX2</accession>
<sequence length="106" mass="11608">RHGSPTYTVNGSSGEEKWIANSAIASGAEIDVIMSINYISDKVVFYLRPDGAFNYILTTGEIVSGSPRRLTVVGRDTPREAKAWTPLFDPVTPSARENSGSREFKE</sequence>
<dbReference type="AlphaFoldDB" id="A0A9P0ENX2"/>
<dbReference type="EMBL" id="CABFOC020000048">
    <property type="protein sequence ID" value="CAH0054263.1"/>
    <property type="molecule type" value="Genomic_DNA"/>
</dbReference>
<proteinExistence type="predicted"/>
<dbReference type="OrthoDB" id="10372410at2759"/>
<keyword evidence="3" id="KW-1185">Reference proteome</keyword>
<gene>
    <name evidence="2" type="ORF">CSOL1703_00015735</name>
</gene>
<comment type="caution">
    <text evidence="2">The sequence shown here is derived from an EMBL/GenBank/DDBJ whole genome shotgun (WGS) entry which is preliminary data.</text>
</comment>
<evidence type="ECO:0000313" key="2">
    <source>
        <dbReference type="EMBL" id="CAH0054263.1"/>
    </source>
</evidence>
<evidence type="ECO:0000256" key="1">
    <source>
        <dbReference type="SAM" id="MobiDB-lite"/>
    </source>
</evidence>
<dbReference type="Proteomes" id="UP000775872">
    <property type="component" value="Unassembled WGS sequence"/>
</dbReference>
<protein>
    <submittedName>
        <fullName evidence="2">Uncharacterized protein</fullName>
    </submittedName>
</protein>
<reference evidence="3" key="1">
    <citation type="submission" date="2019-06" db="EMBL/GenBank/DDBJ databases">
        <authorList>
            <person name="Broberg M."/>
        </authorList>
    </citation>
    <scope>NUCLEOTIDE SEQUENCE [LARGE SCALE GENOMIC DNA]</scope>
</reference>